<evidence type="ECO:0000256" key="1">
    <source>
        <dbReference type="SAM" id="SignalP"/>
    </source>
</evidence>
<feature type="domain" description="DUF6844" evidence="2">
    <location>
        <begin position="151"/>
        <end position="244"/>
    </location>
</feature>
<sequence length="451" mass="50691">MNKFILSSYICVLVLLGASFVYAEEQASMKNIAIETNSAVQAQELVKKTVQRPEVELVSDINNYINTNKLKTNGRQIFYGIVRINKEISHPDYARYRVLAYEEAYLQALSKFFRSVAITYKSETLQKVFADNSSNREDFDKELASEQSSFVSLIDKIMALTGAKLDAALKELGIDPVQFNASPADQKKVLLSNQMVTKSVQRFSKSLGGITTIQTFFRNNEEGFGAVGVIIVYSPKIESVADAFKMGKKPAMLQLGKPLKELLPLDNNEKLYNMLGSRLLIDDNGPVLVAFGQWANSSVSEDDTLLAEYRDAAFEQARDIAYKEISTFLNQSFTSEIETERGKILEEYVVKEGKTGMIEKAKEEALIDKMYKQAQARTSSYLQGAQILQEWIYETPEGHEVVGVIMTYSFDNIQNAKSVFDEKTDFNGKENKKQYDSSYSEGAVSMDLNAF</sequence>
<dbReference type="EMBL" id="CP065938">
    <property type="protein sequence ID" value="UWX04885.1"/>
    <property type="molecule type" value="Genomic_DNA"/>
</dbReference>
<feature type="chain" id="PRO_5047508992" description="DUF6844 domain-containing protein" evidence="1">
    <location>
        <begin position="24"/>
        <end position="451"/>
    </location>
</feature>
<gene>
    <name evidence="3" type="ORF">JBF11_05145</name>
</gene>
<name>A0ABY5XYP9_9BACT</name>
<dbReference type="RefSeq" id="WP_334314440.1">
    <property type="nucleotide sequence ID" value="NZ_CP065938.1"/>
</dbReference>
<dbReference type="Proteomes" id="UP001058120">
    <property type="component" value="Chromosome"/>
</dbReference>
<keyword evidence="4" id="KW-1185">Reference proteome</keyword>
<feature type="signal peptide" evidence="1">
    <location>
        <begin position="1"/>
        <end position="23"/>
    </location>
</feature>
<evidence type="ECO:0000313" key="3">
    <source>
        <dbReference type="EMBL" id="UWX04885.1"/>
    </source>
</evidence>
<reference evidence="3" key="1">
    <citation type="submission" date="2020-12" db="EMBL/GenBank/DDBJ databases">
        <title>Taurinivorans muris gen. nov., sp. nov., fundamental and realized metabolic niche of a ubiquitous sulfidogenic bacterium in the murine intestine.</title>
        <authorList>
            <person name="Ye H."/>
            <person name="Hanson B.T."/>
            <person name="Loy A."/>
        </authorList>
    </citation>
    <scope>NUCLEOTIDE SEQUENCE</scope>
    <source>
        <strain evidence="3">LT0009</strain>
    </source>
</reference>
<protein>
    <recommendedName>
        <fullName evidence="2">DUF6844 domain-containing protein</fullName>
    </recommendedName>
</protein>
<keyword evidence="1" id="KW-0732">Signal</keyword>
<dbReference type="Pfam" id="PF20891">
    <property type="entry name" value="DUF6844"/>
    <property type="match status" value="1"/>
</dbReference>
<proteinExistence type="predicted"/>
<accession>A0ABY5XYP9</accession>
<dbReference type="InterPro" id="IPR049286">
    <property type="entry name" value="DUF6844"/>
</dbReference>
<evidence type="ECO:0000259" key="2">
    <source>
        <dbReference type="Pfam" id="PF20891"/>
    </source>
</evidence>
<evidence type="ECO:0000313" key="4">
    <source>
        <dbReference type="Proteomes" id="UP001058120"/>
    </source>
</evidence>
<organism evidence="3 4">
    <name type="scientific">Taurinivorans muris</name>
    <dbReference type="NCBI Taxonomy" id="2787751"/>
    <lineage>
        <taxon>Bacteria</taxon>
        <taxon>Pseudomonadati</taxon>
        <taxon>Thermodesulfobacteriota</taxon>
        <taxon>Desulfovibrionia</taxon>
        <taxon>Desulfovibrionales</taxon>
        <taxon>Desulfovibrionaceae</taxon>
        <taxon>Taurinivorans</taxon>
    </lineage>
</organism>